<keyword evidence="2" id="KW-1185">Reference proteome</keyword>
<organism evidence="1 2">
    <name type="scientific">Oxynema aestuarii AP17</name>
    <dbReference type="NCBI Taxonomy" id="2064643"/>
    <lineage>
        <taxon>Bacteria</taxon>
        <taxon>Bacillati</taxon>
        <taxon>Cyanobacteriota</taxon>
        <taxon>Cyanophyceae</taxon>
        <taxon>Oscillatoriophycideae</taxon>
        <taxon>Oscillatoriales</taxon>
        <taxon>Oscillatoriaceae</taxon>
        <taxon>Oxynema</taxon>
        <taxon>Oxynema aestuarii</taxon>
    </lineage>
</organism>
<evidence type="ECO:0000313" key="1">
    <source>
        <dbReference type="EMBL" id="QIZ70965.1"/>
    </source>
</evidence>
<accession>A0A6H1TX20</accession>
<dbReference type="EMBL" id="CP051167">
    <property type="protein sequence ID" value="QIZ70965.1"/>
    <property type="molecule type" value="Genomic_DNA"/>
</dbReference>
<protein>
    <submittedName>
        <fullName evidence="1">Uncharacterized protein</fullName>
    </submittedName>
</protein>
<sequence length="49" mass="5459">MLPPSLDRLVVRDLKVGGARLDLEFDRMGETTACRVTEQVDSVQVTIEV</sequence>
<gene>
    <name evidence="1" type="ORF">HCG48_10510</name>
</gene>
<name>A0A6H1TX20_9CYAN</name>
<dbReference type="KEGG" id="oxy:HCG48_10510"/>
<proteinExistence type="predicted"/>
<evidence type="ECO:0000313" key="2">
    <source>
        <dbReference type="Proteomes" id="UP000500857"/>
    </source>
</evidence>
<dbReference type="Proteomes" id="UP000500857">
    <property type="component" value="Chromosome"/>
</dbReference>
<reference evidence="1 2" key="1">
    <citation type="submission" date="2020-04" db="EMBL/GenBank/DDBJ databases">
        <authorList>
            <person name="Basu S."/>
            <person name="Maruthanayagam V."/>
            <person name="Chakraborty S."/>
            <person name="Pramanik A."/>
            <person name="Mukherjee J."/>
            <person name="Brink B."/>
        </authorList>
    </citation>
    <scope>NUCLEOTIDE SEQUENCE [LARGE SCALE GENOMIC DNA]</scope>
    <source>
        <strain evidence="1 2">AP17</strain>
    </source>
</reference>
<dbReference type="RefSeq" id="WP_168569120.1">
    <property type="nucleotide sequence ID" value="NZ_CP051167.1"/>
</dbReference>
<dbReference type="AlphaFoldDB" id="A0A6H1TX20"/>